<keyword evidence="1" id="KW-0472">Membrane</keyword>
<dbReference type="Pfam" id="PF00144">
    <property type="entry name" value="Beta-lactamase"/>
    <property type="match status" value="1"/>
</dbReference>
<sequence length="496" mass="52826">MLINFQNLRACLRRRHSTLLPIVLWAGVMLTVFPAFGQGSLPERPDPAAIAAHVREALARDRVPGASVAVIWEDEVLLLDGFGMDGDDQPVTPDTGFRLGSMSKAFTALAVMRAVEAGVLSLDATVQSVLTDFTLADPEAAGQITLRQLLAQTSGIPRTAPRGAVDAPLAAHVAALARAEPAARPGERHIYASPNYLVAARMLEVAEGRPFADLLRDTALIPLGLTDTHVAAADGHLAPGHRYWFGFPFPAELPEEPGRLATASLISSAADMARFLRFQLGEGSWEGQRLLSPAAMAEMHQGTVEGDGFRYAMGWRDGRIAGTRALHHGGILPDFRGKMILLPDLGAAVVVLTNASTLMPLPAQPTSHLLADEIAGYLAGEPLASGTLSFGTVVLAVWAGLALLLASQVRSLWSRPSETVGARRRLSGPILDLAVAASLVAGPPLLIGLSWPDLWAGSPDLVIWSGLMVCLVSGFGVLELWRFFSQRRNDQKSVSK</sequence>
<protein>
    <recommendedName>
        <fullName evidence="2">Beta-lactamase-related domain-containing protein</fullName>
    </recommendedName>
</protein>
<dbReference type="Gene3D" id="3.40.710.10">
    <property type="entry name" value="DD-peptidase/beta-lactamase superfamily"/>
    <property type="match status" value="1"/>
</dbReference>
<keyword evidence="4" id="KW-1185">Reference proteome</keyword>
<evidence type="ECO:0000256" key="1">
    <source>
        <dbReference type="SAM" id="Phobius"/>
    </source>
</evidence>
<feature type="transmembrane region" description="Helical" evidence="1">
    <location>
        <begin position="430"/>
        <end position="449"/>
    </location>
</feature>
<reference evidence="3" key="2">
    <citation type="submission" date="2020-09" db="EMBL/GenBank/DDBJ databases">
        <authorList>
            <person name="Sun Q."/>
            <person name="Kim S."/>
        </authorList>
    </citation>
    <scope>NUCLEOTIDE SEQUENCE</scope>
    <source>
        <strain evidence="3">KCTC 23310</strain>
    </source>
</reference>
<evidence type="ECO:0000313" key="3">
    <source>
        <dbReference type="EMBL" id="GHC67555.1"/>
    </source>
</evidence>
<dbReference type="InterPro" id="IPR001466">
    <property type="entry name" value="Beta-lactam-related"/>
</dbReference>
<dbReference type="InterPro" id="IPR012338">
    <property type="entry name" value="Beta-lactam/transpept-like"/>
</dbReference>
<dbReference type="SUPFAM" id="SSF56601">
    <property type="entry name" value="beta-lactamase/transpeptidase-like"/>
    <property type="match status" value="1"/>
</dbReference>
<accession>A0A918WP85</accession>
<dbReference type="AlphaFoldDB" id="A0A918WP85"/>
<dbReference type="PANTHER" id="PTHR43283:SF3">
    <property type="entry name" value="BETA-LACTAMASE FAMILY PROTEIN (AFU_ORTHOLOGUE AFUA_5G07500)"/>
    <property type="match status" value="1"/>
</dbReference>
<proteinExistence type="predicted"/>
<gene>
    <name evidence="3" type="ORF">GCM10007315_35760</name>
</gene>
<feature type="domain" description="Beta-lactamase-related" evidence="2">
    <location>
        <begin position="51"/>
        <end position="358"/>
    </location>
</feature>
<feature type="transmembrane region" description="Helical" evidence="1">
    <location>
        <begin position="18"/>
        <end position="37"/>
    </location>
</feature>
<dbReference type="PANTHER" id="PTHR43283">
    <property type="entry name" value="BETA-LACTAMASE-RELATED"/>
    <property type="match status" value="1"/>
</dbReference>
<reference evidence="3" key="1">
    <citation type="journal article" date="2014" name="Int. J. Syst. Evol. Microbiol.">
        <title>Complete genome sequence of Corynebacterium casei LMG S-19264T (=DSM 44701T), isolated from a smear-ripened cheese.</title>
        <authorList>
            <consortium name="US DOE Joint Genome Institute (JGI-PGF)"/>
            <person name="Walter F."/>
            <person name="Albersmeier A."/>
            <person name="Kalinowski J."/>
            <person name="Ruckert C."/>
        </authorList>
    </citation>
    <scope>NUCLEOTIDE SEQUENCE</scope>
    <source>
        <strain evidence="3">KCTC 23310</strain>
    </source>
</reference>
<keyword evidence="1" id="KW-0812">Transmembrane</keyword>
<feature type="transmembrane region" description="Helical" evidence="1">
    <location>
        <begin position="388"/>
        <end position="409"/>
    </location>
</feature>
<comment type="caution">
    <text evidence="3">The sequence shown here is derived from an EMBL/GenBank/DDBJ whole genome shotgun (WGS) entry which is preliminary data.</text>
</comment>
<dbReference type="Proteomes" id="UP000638981">
    <property type="component" value="Unassembled WGS sequence"/>
</dbReference>
<keyword evidence="1" id="KW-1133">Transmembrane helix</keyword>
<organism evidence="3 4">
    <name type="scientific">Neogemmobacter tilapiae</name>
    <dbReference type="NCBI Taxonomy" id="875041"/>
    <lineage>
        <taxon>Bacteria</taxon>
        <taxon>Pseudomonadati</taxon>
        <taxon>Pseudomonadota</taxon>
        <taxon>Alphaproteobacteria</taxon>
        <taxon>Rhodobacterales</taxon>
        <taxon>Paracoccaceae</taxon>
        <taxon>Neogemmobacter</taxon>
    </lineage>
</organism>
<name>A0A918WP85_9RHOB</name>
<evidence type="ECO:0000313" key="4">
    <source>
        <dbReference type="Proteomes" id="UP000638981"/>
    </source>
</evidence>
<dbReference type="InterPro" id="IPR050789">
    <property type="entry name" value="Diverse_Enzym_Activities"/>
</dbReference>
<feature type="transmembrane region" description="Helical" evidence="1">
    <location>
        <begin position="461"/>
        <end position="481"/>
    </location>
</feature>
<dbReference type="EMBL" id="BMYJ01000018">
    <property type="protein sequence ID" value="GHC67555.1"/>
    <property type="molecule type" value="Genomic_DNA"/>
</dbReference>
<evidence type="ECO:0000259" key="2">
    <source>
        <dbReference type="Pfam" id="PF00144"/>
    </source>
</evidence>